<accession>A0A848GC65</accession>
<dbReference type="Pfam" id="PF13557">
    <property type="entry name" value="Phenol_MetA_deg"/>
    <property type="match status" value="1"/>
</dbReference>
<protein>
    <submittedName>
        <fullName evidence="2">Transporter</fullName>
    </submittedName>
</protein>
<evidence type="ECO:0000256" key="1">
    <source>
        <dbReference type="SAM" id="SignalP"/>
    </source>
</evidence>
<proteinExistence type="predicted"/>
<sequence>MRTSNQPSKPFRVRLCSAALAAAGLFGGSAQADVRPDPGDYTGLPAGTNLALVYAQFPRADKVYANGNKVVDNLDLSVNAGILRYVHFMKLGDYIIDPQIIMPFGSQKIGLSDSKASGIGDVIFGGTLWTIADLARGEHLGWSVFFTAPTGSDKNQGFALSNNRWATDLQVGYIRKLSNKWTVDLIGETEFYQDQRDTKSQKDPLLQAHGHLRYHLSDATYLAATYRHAWGAKETLHGAEIAGAKNNGTAMLTWASFVDKQWQVQLQYVHDLKVEEGPKISGLQARLLYVY</sequence>
<reference evidence="2 3" key="1">
    <citation type="submission" date="2020-04" db="EMBL/GenBank/DDBJ databases">
        <title>Zoogloea sp. G-4-1-14 isolated from soil.</title>
        <authorList>
            <person name="Dahal R.H."/>
        </authorList>
    </citation>
    <scope>NUCLEOTIDE SEQUENCE [LARGE SCALE GENOMIC DNA]</scope>
    <source>
        <strain evidence="2 3">G-4-1-14</strain>
    </source>
</reference>
<comment type="caution">
    <text evidence="2">The sequence shown here is derived from an EMBL/GenBank/DDBJ whole genome shotgun (WGS) entry which is preliminary data.</text>
</comment>
<dbReference type="InterPro" id="IPR025737">
    <property type="entry name" value="FApF"/>
</dbReference>
<name>A0A848GC65_9RHOO</name>
<feature type="chain" id="PRO_5032622579" evidence="1">
    <location>
        <begin position="33"/>
        <end position="291"/>
    </location>
</feature>
<keyword evidence="3" id="KW-1185">Reference proteome</keyword>
<feature type="signal peptide" evidence="1">
    <location>
        <begin position="1"/>
        <end position="32"/>
    </location>
</feature>
<organism evidence="2 3">
    <name type="scientific">Zoogloea dura</name>
    <dbReference type="NCBI Taxonomy" id="2728840"/>
    <lineage>
        <taxon>Bacteria</taxon>
        <taxon>Pseudomonadati</taxon>
        <taxon>Pseudomonadota</taxon>
        <taxon>Betaproteobacteria</taxon>
        <taxon>Rhodocyclales</taxon>
        <taxon>Zoogloeaceae</taxon>
        <taxon>Zoogloea</taxon>
    </lineage>
</organism>
<evidence type="ECO:0000313" key="2">
    <source>
        <dbReference type="EMBL" id="NML28445.1"/>
    </source>
</evidence>
<dbReference type="AlphaFoldDB" id="A0A848GC65"/>
<dbReference type="Proteomes" id="UP000580043">
    <property type="component" value="Unassembled WGS sequence"/>
</dbReference>
<dbReference type="EMBL" id="JABBGA010000027">
    <property type="protein sequence ID" value="NML28445.1"/>
    <property type="molecule type" value="Genomic_DNA"/>
</dbReference>
<keyword evidence="1" id="KW-0732">Signal</keyword>
<evidence type="ECO:0000313" key="3">
    <source>
        <dbReference type="Proteomes" id="UP000580043"/>
    </source>
</evidence>
<gene>
    <name evidence="2" type="ORF">HHL15_22025</name>
</gene>
<dbReference type="RefSeq" id="WP_169147972.1">
    <property type="nucleotide sequence ID" value="NZ_JABBGA010000027.1"/>
</dbReference>